<evidence type="ECO:0000256" key="1">
    <source>
        <dbReference type="SAM" id="Coils"/>
    </source>
</evidence>
<accession>A0A8H9M3L3</accession>
<comment type="caution">
    <text evidence="3">The sequence shown here is derived from an EMBL/GenBank/DDBJ whole genome shotgun (WGS) entry which is preliminary data.</text>
</comment>
<dbReference type="EMBL" id="BMZC01000003">
    <property type="protein sequence ID" value="GGZ56143.1"/>
    <property type="molecule type" value="Genomic_DNA"/>
</dbReference>
<reference evidence="3" key="1">
    <citation type="journal article" date="2014" name="Int. J. Syst. Evol. Microbiol.">
        <title>Complete genome sequence of Corynebacterium casei LMG S-19264T (=DSM 44701T), isolated from a smear-ripened cheese.</title>
        <authorList>
            <consortium name="US DOE Joint Genome Institute (JGI-PGF)"/>
            <person name="Walter F."/>
            <person name="Albersmeier A."/>
            <person name="Kalinowski J."/>
            <person name="Ruckert C."/>
        </authorList>
    </citation>
    <scope>NUCLEOTIDE SEQUENCE</scope>
    <source>
        <strain evidence="3">KCTC 32337</strain>
    </source>
</reference>
<gene>
    <name evidence="3" type="ORF">GCM10011274_12770</name>
</gene>
<organism evidence="3 4">
    <name type="scientific">Paraglaciecola chathamensis</name>
    <dbReference type="NCBI Taxonomy" id="368405"/>
    <lineage>
        <taxon>Bacteria</taxon>
        <taxon>Pseudomonadati</taxon>
        <taxon>Pseudomonadota</taxon>
        <taxon>Gammaproteobacteria</taxon>
        <taxon>Alteromonadales</taxon>
        <taxon>Alteromonadaceae</taxon>
        <taxon>Paraglaciecola</taxon>
    </lineage>
</organism>
<feature type="coiled-coil region" evidence="1">
    <location>
        <begin position="31"/>
        <end position="65"/>
    </location>
</feature>
<feature type="transmembrane region" description="Helical" evidence="2">
    <location>
        <begin position="12"/>
        <end position="35"/>
    </location>
</feature>
<keyword evidence="2" id="KW-0472">Membrane</keyword>
<keyword evidence="2" id="KW-0812">Transmembrane</keyword>
<dbReference type="AlphaFoldDB" id="A0A8H9M3L3"/>
<keyword evidence="1" id="KW-0175">Coiled coil</keyword>
<name>A0A8H9M3L3_9ALTE</name>
<proteinExistence type="predicted"/>
<evidence type="ECO:0000313" key="3">
    <source>
        <dbReference type="EMBL" id="GGZ56143.1"/>
    </source>
</evidence>
<evidence type="ECO:0000313" key="4">
    <source>
        <dbReference type="Proteomes" id="UP000622604"/>
    </source>
</evidence>
<keyword evidence="2" id="KW-1133">Transmembrane helix</keyword>
<reference evidence="3" key="2">
    <citation type="submission" date="2020-09" db="EMBL/GenBank/DDBJ databases">
        <authorList>
            <person name="Sun Q."/>
            <person name="Kim S."/>
        </authorList>
    </citation>
    <scope>NUCLEOTIDE SEQUENCE</scope>
    <source>
        <strain evidence="3">KCTC 32337</strain>
    </source>
</reference>
<dbReference type="Proteomes" id="UP000622604">
    <property type="component" value="Unassembled WGS sequence"/>
</dbReference>
<dbReference type="Pfam" id="PF10975">
    <property type="entry name" value="DUF2802"/>
    <property type="match status" value="1"/>
</dbReference>
<evidence type="ECO:0000256" key="2">
    <source>
        <dbReference type="SAM" id="Phobius"/>
    </source>
</evidence>
<protein>
    <submittedName>
        <fullName evidence="3">DNA repair ATPase</fullName>
    </submittedName>
</protein>
<dbReference type="InterPro" id="IPR021244">
    <property type="entry name" value="DUF2802"/>
</dbReference>
<sequence length="145" mass="16316">MRLTDLDAIVEISHFIYVVFVVAILLFIGAFAVLVKRIALLKEQNEQQQKQLMSLEEQLLANQQELQEVRVGSIGMGDKIKALVSAVKQTVSQQEQLASQDPRSRLYQQAAKLVASGYSVEDLMHECDMPKAEAELIYNLHKQSS</sequence>